<comment type="caution">
    <text evidence="6">The sequence shown here is derived from an EMBL/GenBank/DDBJ whole genome shotgun (WGS) entry which is preliminary data.</text>
</comment>
<dbReference type="PANTHER" id="PTHR30537">
    <property type="entry name" value="HTH-TYPE TRANSCRIPTIONAL REGULATOR"/>
    <property type="match status" value="1"/>
</dbReference>
<reference evidence="6" key="1">
    <citation type="submission" date="2022-12" db="EMBL/GenBank/DDBJ databases">
        <title>Marinomonas 15G1-11 sp. nov, isolated from marine algae.</title>
        <authorList>
            <person name="Butt M."/>
            <person name="Choi D.G."/>
            <person name="Kim J.M."/>
            <person name="Lee J.K."/>
            <person name="Baek J.H."/>
            <person name="Jeon C.O."/>
        </authorList>
    </citation>
    <scope>NUCLEOTIDE SEQUENCE</scope>
    <source>
        <strain evidence="6">15G1-11</strain>
    </source>
</reference>
<keyword evidence="7" id="KW-1185">Reference proteome</keyword>
<dbReference type="SUPFAM" id="SSF46785">
    <property type="entry name" value="Winged helix' DNA-binding domain"/>
    <property type="match status" value="1"/>
</dbReference>
<name>A0ABT4JWN0_9GAMM</name>
<proteinExistence type="inferred from homology"/>
<dbReference type="Gene3D" id="1.10.10.10">
    <property type="entry name" value="Winged helix-like DNA-binding domain superfamily/Winged helix DNA-binding domain"/>
    <property type="match status" value="1"/>
</dbReference>
<dbReference type="SUPFAM" id="SSF53850">
    <property type="entry name" value="Periplasmic binding protein-like II"/>
    <property type="match status" value="1"/>
</dbReference>
<dbReference type="Pfam" id="PF00126">
    <property type="entry name" value="HTH_1"/>
    <property type="match status" value="1"/>
</dbReference>
<dbReference type="RefSeq" id="WP_269127200.1">
    <property type="nucleotide sequence ID" value="NZ_JAPUBN010000019.1"/>
</dbReference>
<evidence type="ECO:0000259" key="5">
    <source>
        <dbReference type="PROSITE" id="PS50931"/>
    </source>
</evidence>
<dbReference type="Gene3D" id="3.40.190.10">
    <property type="entry name" value="Periplasmic binding protein-like II"/>
    <property type="match status" value="2"/>
</dbReference>
<evidence type="ECO:0000256" key="3">
    <source>
        <dbReference type="ARBA" id="ARBA00023125"/>
    </source>
</evidence>
<dbReference type="NCBIfam" id="NF008352">
    <property type="entry name" value="PRK11139.1"/>
    <property type="match status" value="1"/>
</dbReference>
<protein>
    <submittedName>
        <fullName evidence="6">Transcriptional regulator GcvA</fullName>
    </submittedName>
</protein>
<comment type="similarity">
    <text evidence="1">Belongs to the LysR transcriptional regulatory family.</text>
</comment>
<dbReference type="InterPro" id="IPR058163">
    <property type="entry name" value="LysR-type_TF_proteobact-type"/>
</dbReference>
<keyword evidence="2" id="KW-0805">Transcription regulation</keyword>
<evidence type="ECO:0000256" key="1">
    <source>
        <dbReference type="ARBA" id="ARBA00009437"/>
    </source>
</evidence>
<dbReference type="InterPro" id="IPR005119">
    <property type="entry name" value="LysR_subst-bd"/>
</dbReference>
<evidence type="ECO:0000256" key="4">
    <source>
        <dbReference type="ARBA" id="ARBA00023163"/>
    </source>
</evidence>
<dbReference type="InterPro" id="IPR036388">
    <property type="entry name" value="WH-like_DNA-bd_sf"/>
</dbReference>
<evidence type="ECO:0000256" key="2">
    <source>
        <dbReference type="ARBA" id="ARBA00023015"/>
    </source>
</evidence>
<dbReference type="InterPro" id="IPR000847">
    <property type="entry name" value="LysR_HTH_N"/>
</dbReference>
<evidence type="ECO:0000313" key="7">
    <source>
        <dbReference type="Proteomes" id="UP001149719"/>
    </source>
</evidence>
<dbReference type="EMBL" id="JAPUBN010000019">
    <property type="protein sequence ID" value="MCZ2722783.1"/>
    <property type="molecule type" value="Genomic_DNA"/>
</dbReference>
<organism evidence="6 7">
    <name type="scientific">Marinomonas phaeophyticola</name>
    <dbReference type="NCBI Taxonomy" id="3004091"/>
    <lineage>
        <taxon>Bacteria</taxon>
        <taxon>Pseudomonadati</taxon>
        <taxon>Pseudomonadota</taxon>
        <taxon>Gammaproteobacteria</taxon>
        <taxon>Oceanospirillales</taxon>
        <taxon>Oceanospirillaceae</taxon>
        <taxon>Marinomonas</taxon>
    </lineage>
</organism>
<sequence>MNRLPPLNALKSFESAARHGSFNKAAQELFVTPSAISHQIKTLESFLGIELFRRTKRKVVLTEAGEEYIQPIQRVFELIESATNDVLSKQKQGSLHLAVSPIFLNRWLMPRLGDFYAKYPEIELEISASVGLVDFDVADIDMAVYFGNGEWGEWGDVEQHFLKAVVLAPVCNPKIIKDDLPINNPEDMRFYPLLHVTKRKYEWHGWLEQNGLDPTLFRRGLMFSTGSLTAGAAVQGLGIALADPDLVKPDVEAGKLVVLFEQHLITNRSFYLVYQKRRSMTPAMKAFKNWMMLEIQPHLD</sequence>
<dbReference type="CDD" id="cd08432">
    <property type="entry name" value="PBP2_GcdR_TrpI_HvrB_AmpR_like"/>
    <property type="match status" value="1"/>
</dbReference>
<evidence type="ECO:0000313" key="6">
    <source>
        <dbReference type="EMBL" id="MCZ2722783.1"/>
    </source>
</evidence>
<dbReference type="PANTHER" id="PTHR30537:SF26">
    <property type="entry name" value="GLYCINE CLEAVAGE SYSTEM TRANSCRIPTIONAL ACTIVATOR"/>
    <property type="match status" value="1"/>
</dbReference>
<dbReference type="Pfam" id="PF03466">
    <property type="entry name" value="LysR_substrate"/>
    <property type="match status" value="1"/>
</dbReference>
<dbReference type="PROSITE" id="PS50931">
    <property type="entry name" value="HTH_LYSR"/>
    <property type="match status" value="1"/>
</dbReference>
<dbReference type="InterPro" id="IPR036390">
    <property type="entry name" value="WH_DNA-bd_sf"/>
</dbReference>
<accession>A0ABT4JWN0</accession>
<dbReference type="PRINTS" id="PR00039">
    <property type="entry name" value="HTHLYSR"/>
</dbReference>
<feature type="domain" description="HTH lysR-type" evidence="5">
    <location>
        <begin position="5"/>
        <end position="62"/>
    </location>
</feature>
<gene>
    <name evidence="6" type="primary">gcvA</name>
    <name evidence="6" type="ORF">O1D97_14475</name>
</gene>
<keyword evidence="3" id="KW-0238">DNA-binding</keyword>
<keyword evidence="4" id="KW-0804">Transcription</keyword>
<dbReference type="Proteomes" id="UP001149719">
    <property type="component" value="Unassembled WGS sequence"/>
</dbReference>